<protein>
    <submittedName>
        <fullName evidence="2">Uncharacterized protein</fullName>
    </submittedName>
</protein>
<feature type="region of interest" description="Disordered" evidence="1">
    <location>
        <begin position="1"/>
        <end position="21"/>
    </location>
</feature>
<proteinExistence type="predicted"/>
<evidence type="ECO:0000256" key="1">
    <source>
        <dbReference type="SAM" id="MobiDB-lite"/>
    </source>
</evidence>
<reference evidence="3" key="1">
    <citation type="submission" date="2010-08" db="EMBL/GenBank/DDBJ databases">
        <authorList>
            <consortium name="Caenorhabditis japonica Sequencing Consortium"/>
            <person name="Wilson R.K."/>
        </authorList>
    </citation>
    <scope>NUCLEOTIDE SEQUENCE [LARGE SCALE GENOMIC DNA]</scope>
    <source>
        <strain evidence="3">DF5081</strain>
    </source>
</reference>
<feature type="compositionally biased region" description="Polar residues" evidence="1">
    <location>
        <begin position="1"/>
        <end position="12"/>
    </location>
</feature>
<name>A0A8R1IR11_CAEJA</name>
<sequence>MQNTPAAHTNTAPRAAQDLSHLVERMSMNGPVFTMPISVKPKTREPTSFTDNRFFFNWPIFMHKLIF</sequence>
<accession>A0A8R1IR11</accession>
<organism evidence="2 3">
    <name type="scientific">Caenorhabditis japonica</name>
    <dbReference type="NCBI Taxonomy" id="281687"/>
    <lineage>
        <taxon>Eukaryota</taxon>
        <taxon>Metazoa</taxon>
        <taxon>Ecdysozoa</taxon>
        <taxon>Nematoda</taxon>
        <taxon>Chromadorea</taxon>
        <taxon>Rhabditida</taxon>
        <taxon>Rhabditina</taxon>
        <taxon>Rhabditomorpha</taxon>
        <taxon>Rhabditoidea</taxon>
        <taxon>Rhabditidae</taxon>
        <taxon>Peloderinae</taxon>
        <taxon>Caenorhabditis</taxon>
    </lineage>
</organism>
<dbReference type="AlphaFoldDB" id="A0A8R1IR11"/>
<dbReference type="EnsemblMetazoa" id="CJA37177.1">
    <property type="protein sequence ID" value="CJA37177.1"/>
    <property type="gene ID" value="WBGene00213024"/>
</dbReference>
<reference evidence="2" key="2">
    <citation type="submission" date="2022-06" db="UniProtKB">
        <authorList>
            <consortium name="EnsemblMetazoa"/>
        </authorList>
    </citation>
    <scope>IDENTIFICATION</scope>
    <source>
        <strain evidence="2">DF5081</strain>
    </source>
</reference>
<evidence type="ECO:0000313" key="3">
    <source>
        <dbReference type="Proteomes" id="UP000005237"/>
    </source>
</evidence>
<dbReference type="Proteomes" id="UP000005237">
    <property type="component" value="Unassembled WGS sequence"/>
</dbReference>
<evidence type="ECO:0000313" key="2">
    <source>
        <dbReference type="EnsemblMetazoa" id="CJA37177.1"/>
    </source>
</evidence>
<keyword evidence="3" id="KW-1185">Reference proteome</keyword>